<sequence length="241" mass="27178">VPKKPLKLLHVTDPHLCARPESRMRGLNTYDTLLAVIEQVRTGKLRPDAVLATGDLVQDGTREGYERIKKLLESLAVPVHCIPGNHDAPRIMAEMLNTPPLQFCGTATYGNWCIIMLNSTRSGDDGGWLDKDQLEFLDRTLASNSANHALVCLHHHPVPMGSRWLDEIGLRNSDEFLKVIDHHQQVRGIVWGHVHQASDRRRKNVRLFSSPSTGSQFLPNSDDFALDSRPPGYRWLELRDS</sequence>
<dbReference type="InterPro" id="IPR026575">
    <property type="entry name" value="GpdQ/CpdA-like"/>
</dbReference>
<protein>
    <recommendedName>
        <fullName evidence="5">Calcineurin-like phosphoesterase domain-containing protein</fullName>
    </recommendedName>
</protein>
<feature type="domain" description="Calcineurin-like phosphoesterase" evidence="5">
    <location>
        <begin position="6"/>
        <end position="196"/>
    </location>
</feature>
<keyword evidence="3" id="KW-0408">Iron</keyword>
<keyword evidence="1" id="KW-0479">Metal-binding</keyword>
<proteinExistence type="inferred from homology"/>
<dbReference type="PANTHER" id="PTHR42988:SF2">
    <property type="entry name" value="CYCLIC NUCLEOTIDE PHOSPHODIESTERASE CBUA0032-RELATED"/>
    <property type="match status" value="1"/>
</dbReference>
<evidence type="ECO:0000256" key="4">
    <source>
        <dbReference type="ARBA" id="ARBA00025742"/>
    </source>
</evidence>
<name>A0A382SXL4_9ZZZZ</name>
<gene>
    <name evidence="6" type="ORF">METZ01_LOCUS367480</name>
</gene>
<comment type="similarity">
    <text evidence="4">Belongs to the cyclic nucleotide phosphodiesterase class-III family.</text>
</comment>
<organism evidence="6">
    <name type="scientific">marine metagenome</name>
    <dbReference type="NCBI Taxonomy" id="408172"/>
    <lineage>
        <taxon>unclassified sequences</taxon>
        <taxon>metagenomes</taxon>
        <taxon>ecological metagenomes</taxon>
    </lineage>
</organism>
<dbReference type="CDD" id="cd07402">
    <property type="entry name" value="MPP_GpdQ"/>
    <property type="match status" value="1"/>
</dbReference>
<feature type="non-terminal residue" evidence="6">
    <location>
        <position position="1"/>
    </location>
</feature>
<dbReference type="InterPro" id="IPR029052">
    <property type="entry name" value="Metallo-depent_PP-like"/>
</dbReference>
<dbReference type="Pfam" id="PF00149">
    <property type="entry name" value="Metallophos"/>
    <property type="match status" value="1"/>
</dbReference>
<evidence type="ECO:0000259" key="5">
    <source>
        <dbReference type="Pfam" id="PF00149"/>
    </source>
</evidence>
<dbReference type="GO" id="GO:0046872">
    <property type="term" value="F:metal ion binding"/>
    <property type="evidence" value="ECO:0007669"/>
    <property type="project" value="UniProtKB-KW"/>
</dbReference>
<evidence type="ECO:0000256" key="1">
    <source>
        <dbReference type="ARBA" id="ARBA00022723"/>
    </source>
</evidence>
<dbReference type="GO" id="GO:0004112">
    <property type="term" value="F:cyclic-nucleotide phosphodiesterase activity"/>
    <property type="evidence" value="ECO:0007669"/>
    <property type="project" value="InterPro"/>
</dbReference>
<dbReference type="Gene3D" id="3.60.21.10">
    <property type="match status" value="1"/>
</dbReference>
<evidence type="ECO:0000313" key="6">
    <source>
        <dbReference type="EMBL" id="SVD14626.1"/>
    </source>
</evidence>
<feature type="non-terminal residue" evidence="6">
    <location>
        <position position="241"/>
    </location>
</feature>
<accession>A0A382SXL4</accession>
<dbReference type="PANTHER" id="PTHR42988">
    <property type="entry name" value="PHOSPHOHYDROLASE"/>
    <property type="match status" value="1"/>
</dbReference>
<evidence type="ECO:0000256" key="3">
    <source>
        <dbReference type="ARBA" id="ARBA00023004"/>
    </source>
</evidence>
<reference evidence="6" key="1">
    <citation type="submission" date="2018-05" db="EMBL/GenBank/DDBJ databases">
        <authorList>
            <person name="Lanie J.A."/>
            <person name="Ng W.-L."/>
            <person name="Kazmierczak K.M."/>
            <person name="Andrzejewski T.M."/>
            <person name="Davidsen T.M."/>
            <person name="Wayne K.J."/>
            <person name="Tettelin H."/>
            <person name="Glass J.I."/>
            <person name="Rusch D."/>
            <person name="Podicherti R."/>
            <person name="Tsui H.-C.T."/>
            <person name="Winkler M.E."/>
        </authorList>
    </citation>
    <scope>NUCLEOTIDE SEQUENCE</scope>
</reference>
<dbReference type="AlphaFoldDB" id="A0A382SXL4"/>
<dbReference type="InterPro" id="IPR050884">
    <property type="entry name" value="CNP_phosphodiesterase-III"/>
</dbReference>
<dbReference type="EMBL" id="UINC01132358">
    <property type="protein sequence ID" value="SVD14626.1"/>
    <property type="molecule type" value="Genomic_DNA"/>
</dbReference>
<dbReference type="InterPro" id="IPR004843">
    <property type="entry name" value="Calcineurin-like_PHP"/>
</dbReference>
<keyword evidence="2" id="KW-0378">Hydrolase</keyword>
<evidence type="ECO:0000256" key="2">
    <source>
        <dbReference type="ARBA" id="ARBA00022801"/>
    </source>
</evidence>
<dbReference type="SUPFAM" id="SSF56300">
    <property type="entry name" value="Metallo-dependent phosphatases"/>
    <property type="match status" value="1"/>
</dbReference>